<reference evidence="2" key="1">
    <citation type="journal article" date="2020" name="Nature">
        <title>Giant virus diversity and host interactions through global metagenomics.</title>
        <authorList>
            <person name="Schulz F."/>
            <person name="Roux S."/>
            <person name="Paez-Espino D."/>
            <person name="Jungbluth S."/>
            <person name="Walsh D.A."/>
            <person name="Denef V.J."/>
            <person name="McMahon K.D."/>
            <person name="Konstantinidis K.T."/>
            <person name="Eloe-Fadrosh E.A."/>
            <person name="Kyrpides N.C."/>
            <person name="Woyke T."/>
        </authorList>
    </citation>
    <scope>NUCLEOTIDE SEQUENCE</scope>
    <source>
        <strain evidence="2">GVMAG-S-1101165-79</strain>
    </source>
</reference>
<dbReference type="PANTHER" id="PTHR34203">
    <property type="entry name" value="METHYLTRANSFERASE, FKBM FAMILY PROTEIN"/>
    <property type="match status" value="1"/>
</dbReference>
<feature type="domain" description="Methyltransferase FkbM" evidence="1">
    <location>
        <begin position="66"/>
        <end position="220"/>
    </location>
</feature>
<dbReference type="InterPro" id="IPR029063">
    <property type="entry name" value="SAM-dependent_MTases_sf"/>
</dbReference>
<name>A0A6C0ARF7_9ZZZZ</name>
<evidence type="ECO:0000259" key="1">
    <source>
        <dbReference type="Pfam" id="PF05050"/>
    </source>
</evidence>
<dbReference type="AlphaFoldDB" id="A0A6C0ARF7"/>
<dbReference type="EMBL" id="MN740765">
    <property type="protein sequence ID" value="QHS82332.1"/>
    <property type="molecule type" value="Genomic_DNA"/>
</dbReference>
<dbReference type="SUPFAM" id="SSF53335">
    <property type="entry name" value="S-adenosyl-L-methionine-dependent methyltransferases"/>
    <property type="match status" value="1"/>
</dbReference>
<organism evidence="2">
    <name type="scientific">viral metagenome</name>
    <dbReference type="NCBI Taxonomy" id="1070528"/>
    <lineage>
        <taxon>unclassified sequences</taxon>
        <taxon>metagenomes</taxon>
        <taxon>organismal metagenomes</taxon>
    </lineage>
</organism>
<dbReference type="NCBIfam" id="TIGR01444">
    <property type="entry name" value="fkbM_fam"/>
    <property type="match status" value="1"/>
</dbReference>
<evidence type="ECO:0000313" key="2">
    <source>
        <dbReference type="EMBL" id="QHS82332.1"/>
    </source>
</evidence>
<dbReference type="Gene3D" id="3.40.50.150">
    <property type="entry name" value="Vaccinia Virus protein VP39"/>
    <property type="match status" value="1"/>
</dbReference>
<dbReference type="Pfam" id="PF05050">
    <property type="entry name" value="Methyltransf_21"/>
    <property type="match status" value="1"/>
</dbReference>
<dbReference type="InterPro" id="IPR006342">
    <property type="entry name" value="FkbM_mtfrase"/>
</dbReference>
<dbReference type="InterPro" id="IPR052514">
    <property type="entry name" value="SAM-dependent_MTase"/>
</dbReference>
<dbReference type="PANTHER" id="PTHR34203:SF15">
    <property type="entry name" value="SLL1173 PROTEIN"/>
    <property type="match status" value="1"/>
</dbReference>
<accession>A0A6C0ARF7</accession>
<proteinExistence type="predicted"/>
<sequence length="281" mass="32572">MDIVNIKINKNCKLCIPSKDSNDNMYGSKNVQDSIRDTNIWSKEETSLFIDILNKNSNNLEPIIVDVGSNTGYFSMIALSYNFNVFAIEANPVYKKYLEKSIEINNFDKNRLKYFENFASNIKEDVIFDGWSGNKNMMSYNEKNMVKTIALDDICCDKEILILKIDVEGAEPCVFMSAKNLILNKKIKYIIFELTYIMKDKLQYDQINILPYLQSNDYELFEIVSNKLLYIKNIKQHMNYLIKEYMTNHLVHNPNLVNLGAGTNILAVYKGNHIPNVTLFN</sequence>
<protein>
    <recommendedName>
        <fullName evidence="1">Methyltransferase FkbM domain-containing protein</fullName>
    </recommendedName>
</protein>